<dbReference type="EMBL" id="CACRXK020031480">
    <property type="protein sequence ID" value="CAB4043090.1"/>
    <property type="molecule type" value="Genomic_DNA"/>
</dbReference>
<accession>A0A6S7KLF9</accession>
<dbReference type="AlphaFoldDB" id="A0A6S7KLF9"/>
<evidence type="ECO:0000313" key="2">
    <source>
        <dbReference type="Proteomes" id="UP001152795"/>
    </source>
</evidence>
<dbReference type="Proteomes" id="UP001152795">
    <property type="component" value="Unassembled WGS sequence"/>
</dbReference>
<evidence type="ECO:0000313" key="1">
    <source>
        <dbReference type="EMBL" id="CAB4043090.1"/>
    </source>
</evidence>
<dbReference type="OrthoDB" id="10057701at2759"/>
<reference evidence="1" key="1">
    <citation type="submission" date="2020-04" db="EMBL/GenBank/DDBJ databases">
        <authorList>
            <person name="Alioto T."/>
            <person name="Alioto T."/>
            <person name="Gomez Garrido J."/>
        </authorList>
    </citation>
    <scope>NUCLEOTIDE SEQUENCE</scope>
    <source>
        <strain evidence="1">A484AB</strain>
    </source>
</reference>
<protein>
    <submittedName>
        <fullName evidence="1">Uncharacterized protein</fullName>
    </submittedName>
</protein>
<sequence length="115" mass="13338">MDRRSGKGNRRGNKNYVGHSLGVLRKGGGIESISECEVGTTVVYQRTVLTQEVLRVMMNCSRMLQWEKVVKKVKDFLLRMQYSGYDKKFRYEVVASALNAYRIRKEADERGERPM</sequence>
<keyword evidence="2" id="KW-1185">Reference proteome</keyword>
<comment type="caution">
    <text evidence="1">The sequence shown here is derived from an EMBL/GenBank/DDBJ whole genome shotgun (WGS) entry which is preliminary data.</text>
</comment>
<gene>
    <name evidence="1" type="ORF">PACLA_8A030611</name>
</gene>
<proteinExistence type="predicted"/>
<organism evidence="1 2">
    <name type="scientific">Paramuricea clavata</name>
    <name type="common">Red gorgonian</name>
    <name type="synonym">Violescent sea-whip</name>
    <dbReference type="NCBI Taxonomy" id="317549"/>
    <lineage>
        <taxon>Eukaryota</taxon>
        <taxon>Metazoa</taxon>
        <taxon>Cnidaria</taxon>
        <taxon>Anthozoa</taxon>
        <taxon>Octocorallia</taxon>
        <taxon>Malacalcyonacea</taxon>
        <taxon>Plexauridae</taxon>
        <taxon>Paramuricea</taxon>
    </lineage>
</organism>
<name>A0A6S7KLF9_PARCT</name>